<feature type="transmembrane region" description="Helical" evidence="6">
    <location>
        <begin position="12"/>
        <end position="34"/>
    </location>
</feature>
<protein>
    <submittedName>
        <fullName evidence="7">CidA/LrgA family protein</fullName>
    </submittedName>
</protein>
<keyword evidence="2" id="KW-1003">Cell membrane</keyword>
<keyword evidence="8" id="KW-1185">Reference proteome</keyword>
<keyword evidence="5 6" id="KW-0472">Membrane</keyword>
<evidence type="ECO:0000256" key="3">
    <source>
        <dbReference type="ARBA" id="ARBA00022692"/>
    </source>
</evidence>
<proteinExistence type="predicted"/>
<feature type="transmembrane region" description="Helical" evidence="6">
    <location>
        <begin position="69"/>
        <end position="88"/>
    </location>
</feature>
<dbReference type="GO" id="GO:0005886">
    <property type="term" value="C:plasma membrane"/>
    <property type="evidence" value="ECO:0007669"/>
    <property type="project" value="UniProtKB-SubCell"/>
</dbReference>
<evidence type="ECO:0000256" key="1">
    <source>
        <dbReference type="ARBA" id="ARBA00004651"/>
    </source>
</evidence>
<evidence type="ECO:0000256" key="5">
    <source>
        <dbReference type="ARBA" id="ARBA00023136"/>
    </source>
</evidence>
<dbReference type="InterPro" id="IPR005538">
    <property type="entry name" value="LrgA/CidA"/>
</dbReference>
<dbReference type="Proteomes" id="UP000625210">
    <property type="component" value="Unassembled WGS sequence"/>
</dbReference>
<evidence type="ECO:0000256" key="6">
    <source>
        <dbReference type="SAM" id="Phobius"/>
    </source>
</evidence>
<organism evidence="7 8">
    <name type="scientific">Marinithermofilum abyssi</name>
    <dbReference type="NCBI Taxonomy" id="1571185"/>
    <lineage>
        <taxon>Bacteria</taxon>
        <taxon>Bacillati</taxon>
        <taxon>Bacillota</taxon>
        <taxon>Bacilli</taxon>
        <taxon>Bacillales</taxon>
        <taxon>Thermoactinomycetaceae</taxon>
        <taxon>Marinithermofilum</taxon>
    </lineage>
</organism>
<name>A0A8J2YCU2_9BACL</name>
<dbReference type="Pfam" id="PF03788">
    <property type="entry name" value="LrgA"/>
    <property type="match status" value="1"/>
</dbReference>
<accession>A0A8J2YCU2</accession>
<gene>
    <name evidence="7" type="ORF">GCM10011571_02120</name>
</gene>
<evidence type="ECO:0000313" key="8">
    <source>
        <dbReference type="Proteomes" id="UP000625210"/>
    </source>
</evidence>
<evidence type="ECO:0000256" key="4">
    <source>
        <dbReference type="ARBA" id="ARBA00022989"/>
    </source>
</evidence>
<dbReference type="PANTHER" id="PTHR33931:SF2">
    <property type="entry name" value="HOLIN-LIKE PROTEIN CIDA"/>
    <property type="match status" value="1"/>
</dbReference>
<feature type="transmembrane region" description="Helical" evidence="6">
    <location>
        <begin position="40"/>
        <end position="57"/>
    </location>
</feature>
<keyword evidence="4 6" id="KW-1133">Transmembrane helix</keyword>
<dbReference type="PANTHER" id="PTHR33931">
    <property type="entry name" value="HOLIN-LIKE PROTEIN CIDA-RELATED"/>
    <property type="match status" value="1"/>
</dbReference>
<comment type="subcellular location">
    <subcellularLocation>
        <location evidence="1">Cell membrane</location>
        <topology evidence="1">Multi-pass membrane protein</topology>
    </subcellularLocation>
</comment>
<keyword evidence="3 6" id="KW-0812">Transmembrane</keyword>
<evidence type="ECO:0000256" key="2">
    <source>
        <dbReference type="ARBA" id="ARBA00022475"/>
    </source>
</evidence>
<evidence type="ECO:0000313" key="7">
    <source>
        <dbReference type="EMBL" id="GGE04649.1"/>
    </source>
</evidence>
<sequence length="126" mass="13832">MRVNGKKLPGWFVAVEILILFLLFLMGDAIVRLLHLPVPPALLGMGILFFLLATGIVQPHRLEVSSRFFVRHLVLLLLPAIVGVVRLGSVLEKEGWKLGFILVISTLAVLLSTAGIARLTKKEGDE</sequence>
<comment type="caution">
    <text evidence="7">The sequence shown here is derived from an EMBL/GenBank/DDBJ whole genome shotgun (WGS) entry which is preliminary data.</text>
</comment>
<feature type="transmembrane region" description="Helical" evidence="6">
    <location>
        <begin position="100"/>
        <end position="120"/>
    </location>
</feature>
<reference evidence="7" key="2">
    <citation type="submission" date="2020-09" db="EMBL/GenBank/DDBJ databases">
        <authorList>
            <person name="Sun Q."/>
            <person name="Zhou Y."/>
        </authorList>
    </citation>
    <scope>NUCLEOTIDE SEQUENCE</scope>
    <source>
        <strain evidence="7">CGMCC 1.15179</strain>
    </source>
</reference>
<dbReference type="EMBL" id="BMHQ01000001">
    <property type="protein sequence ID" value="GGE04649.1"/>
    <property type="molecule type" value="Genomic_DNA"/>
</dbReference>
<reference evidence="7" key="1">
    <citation type="journal article" date="2014" name="Int. J. Syst. Evol. Microbiol.">
        <title>Complete genome sequence of Corynebacterium casei LMG S-19264T (=DSM 44701T), isolated from a smear-ripened cheese.</title>
        <authorList>
            <consortium name="US DOE Joint Genome Institute (JGI-PGF)"/>
            <person name="Walter F."/>
            <person name="Albersmeier A."/>
            <person name="Kalinowski J."/>
            <person name="Ruckert C."/>
        </authorList>
    </citation>
    <scope>NUCLEOTIDE SEQUENCE</scope>
    <source>
        <strain evidence="7">CGMCC 1.15179</strain>
    </source>
</reference>
<dbReference type="AlphaFoldDB" id="A0A8J2YCU2"/>